<evidence type="ECO:0000313" key="12">
    <source>
        <dbReference type="Proteomes" id="UP000186132"/>
    </source>
</evidence>
<evidence type="ECO:0000259" key="8">
    <source>
        <dbReference type="Pfam" id="PF00441"/>
    </source>
</evidence>
<dbReference type="RefSeq" id="WP_073391452.1">
    <property type="nucleotide sequence ID" value="NZ_FQVU01000004.1"/>
</dbReference>
<dbReference type="Pfam" id="PF02770">
    <property type="entry name" value="Acyl-CoA_dh_M"/>
    <property type="match status" value="1"/>
</dbReference>
<dbReference type="InterPro" id="IPR050741">
    <property type="entry name" value="Acyl-CoA_dehydrogenase"/>
</dbReference>
<dbReference type="PANTHER" id="PTHR48083:SF13">
    <property type="entry name" value="ACYL-COA DEHYDROGENASE FAMILY MEMBER 11"/>
    <property type="match status" value="1"/>
</dbReference>
<evidence type="ECO:0000256" key="2">
    <source>
        <dbReference type="ARBA" id="ARBA00009347"/>
    </source>
</evidence>
<keyword evidence="6 7" id="KW-0560">Oxidoreductase</keyword>
<comment type="similarity">
    <text evidence="2 7">Belongs to the acyl-CoA dehydrogenase family.</text>
</comment>
<comment type="cofactor">
    <cofactor evidence="1 7">
        <name>FAD</name>
        <dbReference type="ChEBI" id="CHEBI:57692"/>
    </cofactor>
</comment>
<evidence type="ECO:0000259" key="9">
    <source>
        <dbReference type="Pfam" id="PF02770"/>
    </source>
</evidence>
<dbReference type="InterPro" id="IPR009075">
    <property type="entry name" value="AcylCo_DH/oxidase_C"/>
</dbReference>
<name>A0A1M5Q140_9ACTN</name>
<dbReference type="SUPFAM" id="SSF47203">
    <property type="entry name" value="Acyl-CoA dehydrogenase C-terminal domain-like"/>
    <property type="match status" value="1"/>
</dbReference>
<dbReference type="InterPro" id="IPR013786">
    <property type="entry name" value="AcylCoA_DH/ox_N"/>
</dbReference>
<dbReference type="Pfam" id="PF02771">
    <property type="entry name" value="Acyl-CoA_dh_N"/>
    <property type="match status" value="1"/>
</dbReference>
<dbReference type="GO" id="GO:0033539">
    <property type="term" value="P:fatty acid beta-oxidation using acyl-CoA dehydrogenase"/>
    <property type="evidence" value="ECO:0007669"/>
    <property type="project" value="TreeGrafter"/>
</dbReference>
<dbReference type="EMBL" id="FQVU01000004">
    <property type="protein sequence ID" value="SHH07758.1"/>
    <property type="molecule type" value="Genomic_DNA"/>
</dbReference>
<dbReference type="InterPro" id="IPR006091">
    <property type="entry name" value="Acyl-CoA_Oxase/DH_mid-dom"/>
</dbReference>
<evidence type="ECO:0000256" key="1">
    <source>
        <dbReference type="ARBA" id="ARBA00001974"/>
    </source>
</evidence>
<gene>
    <name evidence="11" type="ORF">SAMN05443575_3261</name>
</gene>
<evidence type="ECO:0000256" key="5">
    <source>
        <dbReference type="ARBA" id="ARBA00022827"/>
    </source>
</evidence>
<organism evidence="11 12">
    <name type="scientific">Jatrophihabitans endophyticus</name>
    <dbReference type="NCBI Taxonomy" id="1206085"/>
    <lineage>
        <taxon>Bacteria</taxon>
        <taxon>Bacillati</taxon>
        <taxon>Actinomycetota</taxon>
        <taxon>Actinomycetes</taxon>
        <taxon>Jatrophihabitantales</taxon>
        <taxon>Jatrophihabitantaceae</taxon>
        <taxon>Jatrophihabitans</taxon>
    </lineage>
</organism>
<evidence type="ECO:0000256" key="7">
    <source>
        <dbReference type="RuleBase" id="RU362125"/>
    </source>
</evidence>
<dbReference type="GO" id="GO:0003995">
    <property type="term" value="F:acyl-CoA dehydrogenase activity"/>
    <property type="evidence" value="ECO:0007669"/>
    <property type="project" value="TreeGrafter"/>
</dbReference>
<proteinExistence type="inferred from homology"/>
<dbReference type="Proteomes" id="UP000186132">
    <property type="component" value="Unassembled WGS sequence"/>
</dbReference>
<dbReference type="InterPro" id="IPR046373">
    <property type="entry name" value="Acyl-CoA_Oxase/DH_mid-dom_sf"/>
</dbReference>
<feature type="domain" description="Acyl-CoA oxidase/dehydrogenase middle" evidence="9">
    <location>
        <begin position="131"/>
        <end position="232"/>
    </location>
</feature>
<dbReference type="AlphaFoldDB" id="A0A1M5Q140"/>
<dbReference type="STRING" id="1206085.SAMN05443575_3261"/>
<dbReference type="PANTHER" id="PTHR48083">
    <property type="entry name" value="MEDIUM-CHAIN SPECIFIC ACYL-COA DEHYDROGENASE, MITOCHONDRIAL-RELATED"/>
    <property type="match status" value="1"/>
</dbReference>
<keyword evidence="5 7" id="KW-0274">FAD</keyword>
<dbReference type="Gene3D" id="1.10.540.10">
    <property type="entry name" value="Acyl-CoA dehydrogenase/oxidase, N-terminal domain"/>
    <property type="match status" value="1"/>
</dbReference>
<dbReference type="SUPFAM" id="SSF56645">
    <property type="entry name" value="Acyl-CoA dehydrogenase NM domain-like"/>
    <property type="match status" value="1"/>
</dbReference>
<reference evidence="11 12" key="1">
    <citation type="submission" date="2016-11" db="EMBL/GenBank/DDBJ databases">
        <authorList>
            <person name="Jaros S."/>
            <person name="Januszkiewicz K."/>
            <person name="Wedrychowicz H."/>
        </authorList>
    </citation>
    <scope>NUCLEOTIDE SEQUENCE [LARGE SCALE GENOMIC DNA]</scope>
    <source>
        <strain evidence="11 12">DSM 45627</strain>
    </source>
</reference>
<dbReference type="OrthoDB" id="8876745at2"/>
<feature type="domain" description="Acyl-CoA dehydrogenase/oxidase N-terminal" evidence="10">
    <location>
        <begin position="7"/>
        <end position="127"/>
    </location>
</feature>
<evidence type="ECO:0000313" key="11">
    <source>
        <dbReference type="EMBL" id="SHH07758.1"/>
    </source>
</evidence>
<dbReference type="Pfam" id="PF00441">
    <property type="entry name" value="Acyl-CoA_dh_1"/>
    <property type="match status" value="1"/>
</dbReference>
<keyword evidence="4 7" id="KW-0285">Flavoprotein</keyword>
<dbReference type="Gene3D" id="2.40.110.10">
    <property type="entry name" value="Butyryl-CoA Dehydrogenase, subunit A, domain 2"/>
    <property type="match status" value="1"/>
</dbReference>
<evidence type="ECO:0000256" key="3">
    <source>
        <dbReference type="ARBA" id="ARBA00011738"/>
    </source>
</evidence>
<dbReference type="InterPro" id="IPR009100">
    <property type="entry name" value="AcylCoA_DH/oxidase_NM_dom_sf"/>
</dbReference>
<dbReference type="GO" id="GO:0005737">
    <property type="term" value="C:cytoplasm"/>
    <property type="evidence" value="ECO:0007669"/>
    <property type="project" value="TreeGrafter"/>
</dbReference>
<accession>A0A1M5Q140</accession>
<dbReference type="GO" id="GO:0050660">
    <property type="term" value="F:flavin adenine dinucleotide binding"/>
    <property type="evidence" value="ECO:0007669"/>
    <property type="project" value="InterPro"/>
</dbReference>
<evidence type="ECO:0000259" key="10">
    <source>
        <dbReference type="Pfam" id="PF02771"/>
    </source>
</evidence>
<dbReference type="Gene3D" id="1.20.140.10">
    <property type="entry name" value="Butyryl-CoA Dehydrogenase, subunit A, domain 3"/>
    <property type="match status" value="1"/>
</dbReference>
<sequence length="400" mass="44146">MDFEYDERTQELRARLTDFMAEFVYPAEPLFADDATSGWERPAVMAELRAAARERGLWNLFLPHHSDGAGLTNLQYAPLAEITGRSPEIAPEVFNCNPPDTGNMELLSLFGTPAQQERWLRPLLAGEIKSAFCMTEPDVSSSDPANLGAQAVRDGDEYVLTGRKWWSTGGMSEDCRVLVVMCVTDPDASTRDRFSMLLVPREAAGVSAVRGLSIFGYDHRTSGGHAEMSFDGVRVPAADVLGEVGKGSAMAQARLGPGRIHHCMRMIGMAERAVDLMCERATRRSTFGRLLGEHGVVQQWIADARVQIEQLRLLVLRTAWLIDTRGAREARRDISAIKVAAPQAVESILDRAIQIHGAAGMTADLPLAMLWAQARTMRFIDGPDEVHRMVLAKRELARFA</sequence>
<keyword evidence="12" id="KW-1185">Reference proteome</keyword>
<dbReference type="FunFam" id="2.40.110.10:FF:000002">
    <property type="entry name" value="Acyl-CoA dehydrogenase fadE12"/>
    <property type="match status" value="1"/>
</dbReference>
<feature type="domain" description="Acyl-CoA dehydrogenase/oxidase C-terminal" evidence="8">
    <location>
        <begin position="245"/>
        <end position="394"/>
    </location>
</feature>
<dbReference type="InterPro" id="IPR036250">
    <property type="entry name" value="AcylCo_DH-like_C"/>
</dbReference>
<evidence type="ECO:0000256" key="6">
    <source>
        <dbReference type="ARBA" id="ARBA00023002"/>
    </source>
</evidence>
<comment type="subunit">
    <text evidence="3">Homodimer.</text>
</comment>
<evidence type="ECO:0000256" key="4">
    <source>
        <dbReference type="ARBA" id="ARBA00022630"/>
    </source>
</evidence>
<protein>
    <submittedName>
        <fullName evidence="11">Acyl-CoA dehydrogenase</fullName>
    </submittedName>
</protein>
<dbReference type="InterPro" id="IPR037069">
    <property type="entry name" value="AcylCoA_DH/ox_N_sf"/>
</dbReference>